<dbReference type="GeneID" id="105741889"/>
<dbReference type="InterPro" id="IPR013783">
    <property type="entry name" value="Ig-like_fold"/>
</dbReference>
<dbReference type="GO" id="GO:0005615">
    <property type="term" value="C:extracellular space"/>
    <property type="evidence" value="ECO:0007669"/>
    <property type="project" value="TreeGrafter"/>
</dbReference>
<evidence type="ECO:0000256" key="9">
    <source>
        <dbReference type="SAM" id="SignalP"/>
    </source>
</evidence>
<dbReference type="GO" id="GO:0004190">
    <property type="term" value="F:aspartic-type endopeptidase activity"/>
    <property type="evidence" value="ECO:0007669"/>
    <property type="project" value="TreeGrafter"/>
</dbReference>
<keyword evidence="5" id="KW-1015">Disulfide bond</keyword>
<dbReference type="SUPFAM" id="SSF81296">
    <property type="entry name" value="E set domains"/>
    <property type="match status" value="1"/>
</dbReference>
<evidence type="ECO:0000313" key="11">
    <source>
        <dbReference type="RefSeq" id="XP_012369659.1"/>
    </source>
</evidence>
<sequence>MCPLQLLFQASPAALLLLLCLQLGISTAQEDTRKALIVNMEMPKTARAGEVVSLKLKVQTELRECMVIKAYILTSKPMKGPFNYTYTACLCEDYPRTFFWDIQTNSTLLVAAGVGITQEKNICPNDDAVIPIKGGQVSKISTLFIKYNIMSVAISTVEKDPNEYSVTLTVTNNMDKPMVVSEEFGGSTEIVGTAEVVSDENICPPGEEQYAAVGYQVSTALSIY</sequence>
<evidence type="ECO:0000313" key="10">
    <source>
        <dbReference type="Proteomes" id="UP000515203"/>
    </source>
</evidence>
<proteinExistence type="inferred from homology"/>
<dbReference type="InterPro" id="IPR014756">
    <property type="entry name" value="Ig_E-set"/>
</dbReference>
<accession>A0A6P3V9Z1</accession>
<evidence type="ECO:0000256" key="8">
    <source>
        <dbReference type="ARBA" id="ARBA00068499"/>
    </source>
</evidence>
<dbReference type="AlphaFoldDB" id="A0A6P3V9Z1"/>
<comment type="subcellular location">
    <subcellularLocation>
        <location evidence="1">Secreted</location>
    </subcellularLocation>
</comment>
<dbReference type="GO" id="GO:0006508">
    <property type="term" value="P:proteolysis"/>
    <property type="evidence" value="ECO:0007669"/>
    <property type="project" value="TreeGrafter"/>
</dbReference>
<dbReference type="GO" id="GO:0002682">
    <property type="term" value="P:regulation of immune system process"/>
    <property type="evidence" value="ECO:0007669"/>
    <property type="project" value="TreeGrafter"/>
</dbReference>
<dbReference type="InterPro" id="IPR007990">
    <property type="entry name" value="PIP"/>
</dbReference>
<evidence type="ECO:0000256" key="2">
    <source>
        <dbReference type="ARBA" id="ARBA00006819"/>
    </source>
</evidence>
<dbReference type="PANTHER" id="PTHR15096">
    <property type="entry name" value="PROLACTIN-INDUCIBLE PROTEIN/SEMINAL VESICLE ANTIGEN"/>
    <property type="match status" value="1"/>
</dbReference>
<organism evidence="10 11">
    <name type="scientific">Octodon degus</name>
    <name type="common">Degu</name>
    <name type="synonym">Sciurus degus</name>
    <dbReference type="NCBI Taxonomy" id="10160"/>
    <lineage>
        <taxon>Eukaryota</taxon>
        <taxon>Metazoa</taxon>
        <taxon>Chordata</taxon>
        <taxon>Craniata</taxon>
        <taxon>Vertebrata</taxon>
        <taxon>Euteleostomi</taxon>
        <taxon>Mammalia</taxon>
        <taxon>Eutheria</taxon>
        <taxon>Euarchontoglires</taxon>
        <taxon>Glires</taxon>
        <taxon>Rodentia</taxon>
        <taxon>Hystricomorpha</taxon>
        <taxon>Octodontidae</taxon>
        <taxon>Octodon</taxon>
    </lineage>
</organism>
<keyword evidence="4 9" id="KW-0732">Signal</keyword>
<dbReference type="Proteomes" id="UP000515203">
    <property type="component" value="Unplaced"/>
</dbReference>
<evidence type="ECO:0000256" key="5">
    <source>
        <dbReference type="ARBA" id="ARBA00023157"/>
    </source>
</evidence>
<comment type="subunit">
    <text evidence="6">Monomer. Interacts with AZGP1.</text>
</comment>
<feature type="chain" id="PRO_5028469615" description="Prolactin-inducible protein homolog" evidence="9">
    <location>
        <begin position="29"/>
        <end position="224"/>
    </location>
</feature>
<dbReference type="Pfam" id="PF05326">
    <property type="entry name" value="SVA"/>
    <property type="match status" value="1"/>
</dbReference>
<protein>
    <recommendedName>
        <fullName evidence="8">Prolactin-inducible protein homolog</fullName>
    </recommendedName>
    <alternativeName>
        <fullName evidence="7">Prolactin-induced protein</fullName>
    </alternativeName>
</protein>
<keyword evidence="10" id="KW-1185">Reference proteome</keyword>
<name>A0A6P3V9Z1_OCTDE</name>
<dbReference type="InParanoid" id="A0A6P3V9Z1"/>
<dbReference type="OrthoDB" id="9835042at2759"/>
<evidence type="ECO:0000256" key="6">
    <source>
        <dbReference type="ARBA" id="ARBA00025932"/>
    </source>
</evidence>
<dbReference type="FunFam" id="2.60.40.10:FF:001572">
    <property type="entry name" value="Prolactin-inducible protein homolog"/>
    <property type="match status" value="1"/>
</dbReference>
<dbReference type="Gene3D" id="2.60.40.10">
    <property type="entry name" value="Immunoglobulins"/>
    <property type="match status" value="1"/>
</dbReference>
<dbReference type="PANTHER" id="PTHR15096:SF5">
    <property type="entry name" value="PROLACTIN-INDUCIBLE PROTEIN"/>
    <property type="match status" value="1"/>
</dbReference>
<keyword evidence="3" id="KW-0964">Secreted</keyword>
<evidence type="ECO:0000256" key="1">
    <source>
        <dbReference type="ARBA" id="ARBA00004613"/>
    </source>
</evidence>
<evidence type="ECO:0000256" key="7">
    <source>
        <dbReference type="ARBA" id="ARBA00032342"/>
    </source>
</evidence>
<dbReference type="RefSeq" id="XP_012369659.1">
    <property type="nucleotide sequence ID" value="XM_012514205.1"/>
</dbReference>
<dbReference type="FunCoup" id="A0A6P3V9Z1">
    <property type="interactions" value="34"/>
</dbReference>
<comment type="similarity">
    <text evidence="2">Belongs to the PIP family.</text>
</comment>
<feature type="signal peptide" evidence="9">
    <location>
        <begin position="1"/>
        <end position="28"/>
    </location>
</feature>
<evidence type="ECO:0000256" key="3">
    <source>
        <dbReference type="ARBA" id="ARBA00022525"/>
    </source>
</evidence>
<evidence type="ECO:0000256" key="4">
    <source>
        <dbReference type="ARBA" id="ARBA00022729"/>
    </source>
</evidence>
<reference evidence="11" key="1">
    <citation type="submission" date="2025-08" db="UniProtKB">
        <authorList>
            <consortium name="RefSeq"/>
        </authorList>
    </citation>
    <scope>IDENTIFICATION</scope>
</reference>
<gene>
    <name evidence="11" type="primary">LOC105741889</name>
</gene>